<dbReference type="InParanoid" id="A0A2V0P412"/>
<proteinExistence type="predicted"/>
<accession>A0A2V0P412</accession>
<feature type="compositionally biased region" description="Low complexity" evidence="1">
    <location>
        <begin position="1"/>
        <end position="14"/>
    </location>
</feature>
<dbReference type="Proteomes" id="UP000247498">
    <property type="component" value="Unassembled WGS sequence"/>
</dbReference>
<feature type="compositionally biased region" description="Low complexity" evidence="1">
    <location>
        <begin position="89"/>
        <end position="118"/>
    </location>
</feature>
<protein>
    <recommendedName>
        <fullName evidence="4">P-loop containing nucleoside triphosphate hydrolase protein</fullName>
    </recommendedName>
</protein>
<gene>
    <name evidence="2" type="ORF">Rsub_04930</name>
</gene>
<dbReference type="SUPFAM" id="SSF52540">
    <property type="entry name" value="P-loop containing nucleoside triphosphate hydrolases"/>
    <property type="match status" value="1"/>
</dbReference>
<evidence type="ECO:0008006" key="4">
    <source>
        <dbReference type="Google" id="ProtNLM"/>
    </source>
</evidence>
<evidence type="ECO:0000313" key="3">
    <source>
        <dbReference type="Proteomes" id="UP000247498"/>
    </source>
</evidence>
<dbReference type="PANTHER" id="PTHR37807">
    <property type="entry name" value="OS07G0160300 PROTEIN"/>
    <property type="match status" value="1"/>
</dbReference>
<feature type="region of interest" description="Disordered" evidence="1">
    <location>
        <begin position="78"/>
        <end position="152"/>
    </location>
</feature>
<reference evidence="2 3" key="1">
    <citation type="journal article" date="2018" name="Sci. Rep.">
        <title>Raphidocelis subcapitata (=Pseudokirchneriella subcapitata) provides an insight into genome evolution and environmental adaptations in the Sphaeropleales.</title>
        <authorList>
            <person name="Suzuki S."/>
            <person name="Yamaguchi H."/>
            <person name="Nakajima N."/>
            <person name="Kawachi M."/>
        </authorList>
    </citation>
    <scope>NUCLEOTIDE SEQUENCE [LARGE SCALE GENOMIC DNA]</scope>
    <source>
        <strain evidence="2 3">NIES-35</strain>
    </source>
</reference>
<dbReference type="InterPro" id="IPR027417">
    <property type="entry name" value="P-loop_NTPase"/>
</dbReference>
<evidence type="ECO:0000313" key="2">
    <source>
        <dbReference type="EMBL" id="GBF91825.1"/>
    </source>
</evidence>
<keyword evidence="3" id="KW-1185">Reference proteome</keyword>
<feature type="compositionally biased region" description="Pro residues" evidence="1">
    <location>
        <begin position="15"/>
        <end position="29"/>
    </location>
</feature>
<organism evidence="2 3">
    <name type="scientific">Raphidocelis subcapitata</name>
    <dbReference type="NCBI Taxonomy" id="307507"/>
    <lineage>
        <taxon>Eukaryota</taxon>
        <taxon>Viridiplantae</taxon>
        <taxon>Chlorophyta</taxon>
        <taxon>core chlorophytes</taxon>
        <taxon>Chlorophyceae</taxon>
        <taxon>CS clade</taxon>
        <taxon>Sphaeropleales</taxon>
        <taxon>Selenastraceae</taxon>
        <taxon>Raphidocelis</taxon>
    </lineage>
</organism>
<dbReference type="EMBL" id="BDRX01000027">
    <property type="protein sequence ID" value="GBF91825.1"/>
    <property type="molecule type" value="Genomic_DNA"/>
</dbReference>
<feature type="region of interest" description="Disordered" evidence="1">
    <location>
        <begin position="1"/>
        <end position="42"/>
    </location>
</feature>
<feature type="compositionally biased region" description="Low complexity" evidence="1">
    <location>
        <begin position="125"/>
        <end position="136"/>
    </location>
</feature>
<evidence type="ECO:0000256" key="1">
    <source>
        <dbReference type="SAM" id="MobiDB-lite"/>
    </source>
</evidence>
<sequence length="316" mass="32924">MSPPGEAGAAAALDAPPPLPPLPATPPRPVLLLVKGLPGSGKTSLARALARRLRWPLIDKDDARDCLQPIAAATAAATAAAKDEEPRTAGGQQQAASAGQSSSGRSAAAGDAQPQHQQNGHHHQQQQQQQQQQTKRQQLDCTPQPDSYPQPDWNALSYDIMFRFAATQLSLGLPVVLDCPFSKPQLYKRAQSLADQHGAAVALIDCLPSDEAAWRARLEGRGTEDAGTERGHKPCSWGDLQRLLDSYAGCWRWSIDAAPPLPRRFVADTTARGAGELAGAICGWLGAEGLLGGPADSGSGGGGGGQAVAVVAALAR</sequence>
<dbReference type="AlphaFoldDB" id="A0A2V0P412"/>
<comment type="caution">
    <text evidence="2">The sequence shown here is derived from an EMBL/GenBank/DDBJ whole genome shotgun (WGS) entry which is preliminary data.</text>
</comment>
<dbReference type="Pfam" id="PF13671">
    <property type="entry name" value="AAA_33"/>
    <property type="match status" value="1"/>
</dbReference>
<dbReference type="PANTHER" id="PTHR37807:SF3">
    <property type="entry name" value="OS07G0160300 PROTEIN"/>
    <property type="match status" value="1"/>
</dbReference>
<name>A0A2V0P412_9CHLO</name>
<dbReference type="STRING" id="307507.A0A2V0P412"/>
<dbReference type="OrthoDB" id="342190at2759"/>
<dbReference type="Gene3D" id="3.40.50.300">
    <property type="entry name" value="P-loop containing nucleotide triphosphate hydrolases"/>
    <property type="match status" value="1"/>
</dbReference>